<dbReference type="CDD" id="cd16442">
    <property type="entry name" value="BPL"/>
    <property type="match status" value="1"/>
</dbReference>
<organism evidence="8 9">
    <name type="scientific">Desulfotignum phosphitoxidans DSM 13687</name>
    <dbReference type="NCBI Taxonomy" id="1286635"/>
    <lineage>
        <taxon>Bacteria</taxon>
        <taxon>Pseudomonadati</taxon>
        <taxon>Thermodesulfobacteriota</taxon>
        <taxon>Desulfobacteria</taxon>
        <taxon>Desulfobacterales</taxon>
        <taxon>Desulfobacteraceae</taxon>
        <taxon>Desulfotignum</taxon>
    </lineage>
</organism>
<evidence type="ECO:0000256" key="5">
    <source>
        <dbReference type="ARBA" id="ARBA00047846"/>
    </source>
</evidence>
<dbReference type="Proteomes" id="UP000014216">
    <property type="component" value="Unassembled WGS sequence"/>
</dbReference>
<dbReference type="Pfam" id="PF02237">
    <property type="entry name" value="BPL_C"/>
    <property type="match status" value="1"/>
</dbReference>
<proteinExistence type="inferred from homology"/>
<reference evidence="8 9" key="1">
    <citation type="journal article" date="2013" name="Genome Announc.">
        <title>Draft Genome Sequence of Desulfotignum phosphitoxidans DSM 13687 Strain FiPS-3.</title>
        <authorList>
            <person name="Poehlein A."/>
            <person name="Daniel R."/>
            <person name="Simeonova D.D."/>
        </authorList>
    </citation>
    <scope>NUCLEOTIDE SEQUENCE [LARGE SCALE GENOMIC DNA]</scope>
    <source>
        <strain evidence="8 9">DSM 13687</strain>
    </source>
</reference>
<keyword evidence="4 6" id="KW-0092">Biotin</keyword>
<evidence type="ECO:0000256" key="2">
    <source>
        <dbReference type="ARBA" id="ARBA00022741"/>
    </source>
</evidence>
<dbReference type="GO" id="GO:0005737">
    <property type="term" value="C:cytoplasm"/>
    <property type="evidence" value="ECO:0007669"/>
    <property type="project" value="TreeGrafter"/>
</dbReference>
<dbReference type="EC" id="6.3.4.15" evidence="6"/>
<dbReference type="Gene3D" id="2.30.30.100">
    <property type="match status" value="1"/>
</dbReference>
<feature type="binding site" evidence="6">
    <location>
        <begin position="119"/>
        <end position="121"/>
    </location>
    <ligand>
        <name>biotin</name>
        <dbReference type="ChEBI" id="CHEBI:57586"/>
    </ligand>
</feature>
<dbReference type="SUPFAM" id="SSF46785">
    <property type="entry name" value="Winged helix' DNA-binding domain"/>
    <property type="match status" value="1"/>
</dbReference>
<dbReference type="GO" id="GO:0006355">
    <property type="term" value="P:regulation of DNA-templated transcription"/>
    <property type="evidence" value="ECO:0007669"/>
    <property type="project" value="UniProtKB-UniRule"/>
</dbReference>
<dbReference type="AlphaFoldDB" id="S0FX51"/>
<dbReference type="InterPro" id="IPR013196">
    <property type="entry name" value="HTH_11"/>
</dbReference>
<keyword evidence="9" id="KW-1185">Reference proteome</keyword>
<dbReference type="PANTHER" id="PTHR12835:SF5">
    <property type="entry name" value="BIOTIN--PROTEIN LIGASE"/>
    <property type="match status" value="1"/>
</dbReference>
<comment type="caution">
    <text evidence="8">The sequence shown here is derived from an EMBL/GenBank/DDBJ whole genome shotgun (WGS) entry which is preliminary data.</text>
</comment>
<dbReference type="PROSITE" id="PS51733">
    <property type="entry name" value="BPL_LPL_CATALYTIC"/>
    <property type="match status" value="1"/>
</dbReference>
<name>S0FX51_9BACT</name>
<protein>
    <recommendedName>
        <fullName evidence="6">Bifunctional ligase/repressor BirA</fullName>
    </recommendedName>
    <alternativeName>
        <fullName evidence="6">Biotin--[acetyl-CoA-carboxylase] ligase</fullName>
        <ecNumber evidence="6">6.3.4.15</ecNumber>
    </alternativeName>
    <alternativeName>
        <fullName evidence="6">Biotin--protein ligase</fullName>
    </alternativeName>
    <alternativeName>
        <fullName evidence="6">Biotin-[acetyl-CoA carboxylase] synthetase</fullName>
    </alternativeName>
</protein>
<evidence type="ECO:0000313" key="8">
    <source>
        <dbReference type="EMBL" id="EMS79633.1"/>
    </source>
</evidence>
<dbReference type="EMBL" id="APJX01000004">
    <property type="protein sequence ID" value="EMS79633.1"/>
    <property type="molecule type" value="Genomic_DNA"/>
</dbReference>
<dbReference type="SUPFAM" id="SSF50037">
    <property type="entry name" value="C-terminal domain of transcriptional repressors"/>
    <property type="match status" value="1"/>
</dbReference>
<dbReference type="Gene3D" id="1.10.10.10">
    <property type="entry name" value="Winged helix-like DNA-binding domain superfamily/Winged helix DNA-binding domain"/>
    <property type="match status" value="1"/>
</dbReference>
<dbReference type="InterPro" id="IPR030855">
    <property type="entry name" value="Bifunct_BirA"/>
</dbReference>
<dbReference type="OrthoDB" id="9807064at2"/>
<sequence length="315" mass="35399">MVNETQHIRQIILEKLYRAKGRTISGVRLSELTGISRVAIWKHIHALKQDGFLIESSPKGYFLTDPDNLLLPVCFDPPLSERIHYFPRVTTTMDTARELARQGVPHASCVVAEHQTKARGRLNRKWESDPGGLWITLILTPDTPPALAYLYNFAASLSLSLTLETLFKLDVRVKWPNDLLLEGKKLAGLLSEIETRADMIRFLLVGIGINVNNDPSSSAFEAISIGQALGRPVSRKKILAQFLQCFFDRIQDLNARNIMGAWKQRTSTIGTRVRVETRNQTIQGLAQDVDDAGTLWVKDSKGQNHPIIYGDCFHT</sequence>
<comment type="similarity">
    <text evidence="6">Belongs to the biotin--protein ligase family.</text>
</comment>
<dbReference type="GO" id="GO:0003677">
    <property type="term" value="F:DNA binding"/>
    <property type="evidence" value="ECO:0007669"/>
    <property type="project" value="UniProtKB-UniRule"/>
</dbReference>
<evidence type="ECO:0000259" key="7">
    <source>
        <dbReference type="PROSITE" id="PS51733"/>
    </source>
</evidence>
<evidence type="ECO:0000256" key="6">
    <source>
        <dbReference type="HAMAP-Rule" id="MF_00978"/>
    </source>
</evidence>
<feature type="domain" description="BPL/LPL catalytic" evidence="7">
    <location>
        <begin position="63"/>
        <end position="254"/>
    </location>
</feature>
<comment type="function">
    <text evidence="6">Acts both as a biotin--[acetyl-CoA-carboxylase] ligase and a repressor.</text>
</comment>
<dbReference type="GO" id="GO:0005524">
    <property type="term" value="F:ATP binding"/>
    <property type="evidence" value="ECO:0007669"/>
    <property type="project" value="UniProtKB-UniRule"/>
</dbReference>
<keyword evidence="3 6" id="KW-0067">ATP-binding</keyword>
<dbReference type="InterPro" id="IPR045864">
    <property type="entry name" value="aa-tRNA-synth_II/BPL/LPL"/>
</dbReference>
<gene>
    <name evidence="6 8" type="primary">birA</name>
    <name evidence="8" type="ORF">Dpo_4c01840</name>
</gene>
<feature type="DNA-binding region" description="H-T-H motif" evidence="6">
    <location>
        <begin position="26"/>
        <end position="45"/>
    </location>
</feature>
<dbReference type="Pfam" id="PF03099">
    <property type="entry name" value="BPL_LplA_LipB"/>
    <property type="match status" value="1"/>
</dbReference>
<dbReference type="SUPFAM" id="SSF55681">
    <property type="entry name" value="Class II aaRS and biotin synthetases"/>
    <property type="match status" value="1"/>
</dbReference>
<evidence type="ECO:0000256" key="3">
    <source>
        <dbReference type="ARBA" id="ARBA00022840"/>
    </source>
</evidence>
<dbReference type="InterPro" id="IPR004408">
    <property type="entry name" value="Biotin_CoA_COase_ligase"/>
</dbReference>
<feature type="binding site" evidence="6">
    <location>
        <position position="115"/>
    </location>
    <ligand>
        <name>biotin</name>
        <dbReference type="ChEBI" id="CHEBI:57586"/>
    </ligand>
</feature>
<evidence type="ECO:0000256" key="4">
    <source>
        <dbReference type="ARBA" id="ARBA00023267"/>
    </source>
</evidence>
<dbReference type="Gene3D" id="3.30.930.10">
    <property type="entry name" value="Bira Bifunctional Protein, Domain 2"/>
    <property type="match status" value="1"/>
</dbReference>
<dbReference type="PANTHER" id="PTHR12835">
    <property type="entry name" value="BIOTIN PROTEIN LIGASE"/>
    <property type="match status" value="1"/>
</dbReference>
<dbReference type="RefSeq" id="WP_006965876.1">
    <property type="nucleotide sequence ID" value="NZ_APJX01000004.1"/>
</dbReference>
<accession>S0FX51</accession>
<dbReference type="InterPro" id="IPR008988">
    <property type="entry name" value="Transcriptional_repressor_C"/>
</dbReference>
<keyword evidence="6" id="KW-0678">Repressor</keyword>
<evidence type="ECO:0000313" key="9">
    <source>
        <dbReference type="Proteomes" id="UP000014216"/>
    </source>
</evidence>
<dbReference type="InterPro" id="IPR004143">
    <property type="entry name" value="BPL_LPL_catalytic"/>
</dbReference>
<keyword evidence="1 6" id="KW-0436">Ligase</keyword>
<dbReference type="InterPro" id="IPR036388">
    <property type="entry name" value="WH-like_DNA-bd_sf"/>
</dbReference>
<comment type="caution">
    <text evidence="6">Lacks conserved residue(s) required for the propagation of feature annotation.</text>
</comment>
<keyword evidence="2 6" id="KW-0547">Nucleotide-binding</keyword>
<dbReference type="Pfam" id="PF08279">
    <property type="entry name" value="HTH_11"/>
    <property type="match status" value="1"/>
</dbReference>
<keyword evidence="6" id="KW-0238">DNA-binding</keyword>
<evidence type="ECO:0000256" key="1">
    <source>
        <dbReference type="ARBA" id="ARBA00022598"/>
    </source>
</evidence>
<comment type="catalytic activity">
    <reaction evidence="5 6">
        <text>biotin + L-lysyl-[protein] + ATP = N(6)-biotinyl-L-lysyl-[protein] + AMP + diphosphate + H(+)</text>
        <dbReference type="Rhea" id="RHEA:11756"/>
        <dbReference type="Rhea" id="RHEA-COMP:9752"/>
        <dbReference type="Rhea" id="RHEA-COMP:10505"/>
        <dbReference type="ChEBI" id="CHEBI:15378"/>
        <dbReference type="ChEBI" id="CHEBI:29969"/>
        <dbReference type="ChEBI" id="CHEBI:30616"/>
        <dbReference type="ChEBI" id="CHEBI:33019"/>
        <dbReference type="ChEBI" id="CHEBI:57586"/>
        <dbReference type="ChEBI" id="CHEBI:83144"/>
        <dbReference type="ChEBI" id="CHEBI:456215"/>
        <dbReference type="EC" id="6.3.4.15"/>
    </reaction>
</comment>
<dbReference type="InterPro" id="IPR036390">
    <property type="entry name" value="WH_DNA-bd_sf"/>
</dbReference>
<keyword evidence="6" id="KW-0805">Transcription regulation</keyword>
<feature type="binding site" evidence="6">
    <location>
        <position position="185"/>
    </location>
    <ligand>
        <name>biotin</name>
        <dbReference type="ChEBI" id="CHEBI:57586"/>
    </ligand>
</feature>
<dbReference type="HAMAP" id="MF_00978">
    <property type="entry name" value="Bifunct_BirA"/>
    <property type="match status" value="1"/>
</dbReference>
<dbReference type="InterPro" id="IPR003142">
    <property type="entry name" value="BPL_C"/>
</dbReference>
<dbReference type="GO" id="GO:0004077">
    <property type="term" value="F:biotin--[biotin carboxyl-carrier protein] ligase activity"/>
    <property type="evidence" value="ECO:0007669"/>
    <property type="project" value="UniProtKB-UniRule"/>
</dbReference>
<dbReference type="NCBIfam" id="TIGR00121">
    <property type="entry name" value="birA_ligase"/>
    <property type="match status" value="1"/>
</dbReference>
<keyword evidence="6" id="KW-0804">Transcription</keyword>